<sequence length="185" mass="21414">MYIKKLIGTQCYLAPLNIEDAEQYAVWLNDMEVTENLQLISSIIPVDGERELLKKLAQDHNYGIIDKKTNELIGNVGFIDINHLHRTAEIGIFIGNKGYWGKGYGREALSLLLDYAFKKLNLHNILLRVYDFNRRAVACYEKVGFKKIGEIRDGLTRNMEYHNIILMDILPADFYEANPQYKVEK</sequence>
<protein>
    <submittedName>
        <fullName evidence="2">GNAT family N-acetyltransferase</fullName>
    </submittedName>
</protein>
<dbReference type="AlphaFoldDB" id="A0A6P1XYL9"/>
<dbReference type="SUPFAM" id="SSF55729">
    <property type="entry name" value="Acyl-CoA N-acyltransferases (Nat)"/>
    <property type="match status" value="1"/>
</dbReference>
<dbReference type="GO" id="GO:0016747">
    <property type="term" value="F:acyltransferase activity, transferring groups other than amino-acyl groups"/>
    <property type="evidence" value="ECO:0007669"/>
    <property type="project" value="InterPro"/>
</dbReference>
<name>A0A6P1XYL9_9SPIR</name>
<evidence type="ECO:0000313" key="3">
    <source>
        <dbReference type="Proteomes" id="UP000464374"/>
    </source>
</evidence>
<feature type="domain" description="N-acetyltransferase" evidence="1">
    <location>
        <begin position="11"/>
        <end position="168"/>
    </location>
</feature>
<accession>A0A6P1XYL9</accession>
<keyword evidence="2" id="KW-0808">Transferase</keyword>
<dbReference type="PROSITE" id="PS51186">
    <property type="entry name" value="GNAT"/>
    <property type="match status" value="1"/>
</dbReference>
<dbReference type="PANTHER" id="PTHR43415">
    <property type="entry name" value="SPERMIDINE N(1)-ACETYLTRANSFERASE"/>
    <property type="match status" value="1"/>
</dbReference>
<dbReference type="Proteomes" id="UP000464374">
    <property type="component" value="Chromosome"/>
</dbReference>
<dbReference type="EMBL" id="CP048020">
    <property type="protein sequence ID" value="QHX42598.1"/>
    <property type="molecule type" value="Genomic_DNA"/>
</dbReference>
<organism evidence="2 3">
    <name type="scientific">Treponema vincentii</name>
    <dbReference type="NCBI Taxonomy" id="69710"/>
    <lineage>
        <taxon>Bacteria</taxon>
        <taxon>Pseudomonadati</taxon>
        <taxon>Spirochaetota</taxon>
        <taxon>Spirochaetia</taxon>
        <taxon>Spirochaetales</taxon>
        <taxon>Treponemataceae</taxon>
        <taxon>Treponema</taxon>
    </lineage>
</organism>
<evidence type="ECO:0000259" key="1">
    <source>
        <dbReference type="PROSITE" id="PS51186"/>
    </source>
</evidence>
<evidence type="ECO:0000313" key="2">
    <source>
        <dbReference type="EMBL" id="QHX42598.1"/>
    </source>
</evidence>
<proteinExistence type="predicted"/>
<dbReference type="InterPro" id="IPR000182">
    <property type="entry name" value="GNAT_dom"/>
</dbReference>
<dbReference type="InterPro" id="IPR016181">
    <property type="entry name" value="Acyl_CoA_acyltransferase"/>
</dbReference>
<gene>
    <name evidence="2" type="ORF">GWP43_03080</name>
</gene>
<dbReference type="PANTHER" id="PTHR43415:SF3">
    <property type="entry name" value="GNAT-FAMILY ACETYLTRANSFERASE"/>
    <property type="match status" value="1"/>
</dbReference>
<dbReference type="KEGG" id="trz:GWP43_03080"/>
<dbReference type="RefSeq" id="WP_162662623.1">
    <property type="nucleotide sequence ID" value="NZ_CP048020.1"/>
</dbReference>
<dbReference type="CDD" id="cd04301">
    <property type="entry name" value="NAT_SF"/>
    <property type="match status" value="1"/>
</dbReference>
<dbReference type="Pfam" id="PF13302">
    <property type="entry name" value="Acetyltransf_3"/>
    <property type="match status" value="1"/>
</dbReference>
<dbReference type="Gene3D" id="3.40.630.30">
    <property type="match status" value="1"/>
</dbReference>
<reference evidence="2 3" key="1">
    <citation type="submission" date="2020-01" db="EMBL/GenBank/DDBJ databases">
        <title>Complete genome sequence of a human oral phylogroup 1 Treponema sp. strain ATCC 700766, originally isolated from periodontitis dental plaque.</title>
        <authorList>
            <person name="Chan Y."/>
            <person name="Huo Y.-B."/>
            <person name="Yu X.-L."/>
            <person name="Zeng H."/>
            <person name="Leung W.-K."/>
            <person name="Watt R.M."/>
        </authorList>
    </citation>
    <scope>NUCLEOTIDE SEQUENCE [LARGE SCALE GENOMIC DNA]</scope>
    <source>
        <strain evidence="2 3">OMZ 804</strain>
    </source>
</reference>